<reference evidence="1" key="2">
    <citation type="submission" date="2015-07" db="EMBL/GenBank/DDBJ databases">
        <title>Plasmids, circular viruses and viroids from rat gut.</title>
        <authorList>
            <person name="Jorgensen T.J."/>
            <person name="Hansen M.A."/>
            <person name="Xu Z."/>
            <person name="Tabak M.A."/>
            <person name="Sorensen S.J."/>
            <person name="Hansen L.H."/>
        </authorList>
    </citation>
    <scope>NUCLEOTIDE SEQUENCE</scope>
    <source>
        <plasmid evidence="1">pRGRH0447</plasmid>
    </source>
</reference>
<organism evidence="1">
    <name type="scientific">uncultured prokaryote</name>
    <dbReference type="NCBI Taxonomy" id="198431"/>
    <lineage>
        <taxon>unclassified sequences</taxon>
        <taxon>environmental samples</taxon>
    </lineage>
</organism>
<proteinExistence type="predicted"/>
<reference evidence="1" key="1">
    <citation type="submission" date="2015-06" db="EMBL/GenBank/DDBJ databases">
        <authorList>
            <person name="Joergensen T."/>
        </authorList>
    </citation>
    <scope>NUCLEOTIDE SEQUENCE</scope>
    <source>
        <plasmid evidence="1">pRGRH0447</plasmid>
    </source>
</reference>
<dbReference type="AlphaFoldDB" id="A0A0H5PZ70"/>
<sequence length="174" mass="20148">MTVRDLLEFVSEHRTVKIKPNGRRVYYLGSSTEVPEGLMECEVTELAPGLDDEDNLVLGVWVTADKDWDLIVDSFGKADDVVSAVYDSAYYQLIVDRETQEQEAQKIIQKNREGRKDRWYSENGLKAPKYTDIQDMVREHLRPYEKTRDLMLIPDEMLTVEDGDDLFPDGVLER</sequence>
<name>A0A0H5PZ70_9ZZZZ</name>
<dbReference type="EMBL" id="LN853089">
    <property type="protein sequence ID" value="CRY95031.1"/>
    <property type="molecule type" value="Genomic_DNA"/>
</dbReference>
<protein>
    <submittedName>
        <fullName evidence="1">Uncharacterized protein</fullName>
    </submittedName>
</protein>
<geneLocation type="plasmid" evidence="1">
    <name>pRGRH0447</name>
</geneLocation>
<evidence type="ECO:0000313" key="1">
    <source>
        <dbReference type="EMBL" id="CRY95031.1"/>
    </source>
</evidence>
<keyword evidence="1" id="KW-0614">Plasmid</keyword>
<accession>A0A0H5PZ70</accession>